<evidence type="ECO:0000259" key="6">
    <source>
        <dbReference type="Pfam" id="PF03151"/>
    </source>
</evidence>
<evidence type="ECO:0000256" key="3">
    <source>
        <dbReference type="ARBA" id="ARBA00022989"/>
    </source>
</evidence>
<keyword evidence="3 5" id="KW-1133">Transmembrane helix</keyword>
<feature type="transmembrane region" description="Helical" evidence="5">
    <location>
        <begin position="184"/>
        <end position="204"/>
    </location>
</feature>
<dbReference type="VEuPathDB" id="TriTrypDB:TcIL3000_4_1220"/>
<dbReference type="EMBL" id="HE575317">
    <property type="protein sequence ID" value="CCC90037.1"/>
    <property type="molecule type" value="Genomic_DNA"/>
</dbReference>
<dbReference type="SUPFAM" id="SSF103481">
    <property type="entry name" value="Multidrug resistance efflux transporter EmrE"/>
    <property type="match status" value="1"/>
</dbReference>
<dbReference type="InterPro" id="IPR004853">
    <property type="entry name" value="Sugar_P_trans_dom"/>
</dbReference>
<feature type="transmembrane region" description="Helical" evidence="5">
    <location>
        <begin position="6"/>
        <end position="27"/>
    </location>
</feature>
<proteinExistence type="predicted"/>
<evidence type="ECO:0000256" key="5">
    <source>
        <dbReference type="SAM" id="Phobius"/>
    </source>
</evidence>
<feature type="transmembrane region" description="Helical" evidence="5">
    <location>
        <begin position="77"/>
        <end position="96"/>
    </location>
</feature>
<dbReference type="InterPro" id="IPR037185">
    <property type="entry name" value="EmrE-like"/>
</dbReference>
<feature type="transmembrane region" description="Helical" evidence="5">
    <location>
        <begin position="39"/>
        <end position="57"/>
    </location>
</feature>
<feature type="transmembrane region" description="Helical" evidence="5">
    <location>
        <begin position="278"/>
        <end position="298"/>
    </location>
</feature>
<name>G0UKY2_TRYCI</name>
<comment type="subcellular location">
    <subcellularLocation>
        <location evidence="1">Membrane</location>
        <topology evidence="1">Multi-pass membrane protein</topology>
    </subcellularLocation>
</comment>
<feature type="transmembrane region" description="Helical" evidence="5">
    <location>
        <begin position="151"/>
        <end position="172"/>
    </location>
</feature>
<organism evidence="7">
    <name type="scientific">Trypanosoma congolense (strain IL3000)</name>
    <dbReference type="NCBI Taxonomy" id="1068625"/>
    <lineage>
        <taxon>Eukaryota</taxon>
        <taxon>Discoba</taxon>
        <taxon>Euglenozoa</taxon>
        <taxon>Kinetoplastea</taxon>
        <taxon>Metakinetoplastina</taxon>
        <taxon>Trypanosomatida</taxon>
        <taxon>Trypanosomatidae</taxon>
        <taxon>Trypanosoma</taxon>
        <taxon>Nannomonas</taxon>
    </lineage>
</organism>
<keyword evidence="2 5" id="KW-0812">Transmembrane</keyword>
<evidence type="ECO:0000256" key="2">
    <source>
        <dbReference type="ARBA" id="ARBA00022692"/>
    </source>
</evidence>
<evidence type="ECO:0000256" key="4">
    <source>
        <dbReference type="ARBA" id="ARBA00023136"/>
    </source>
</evidence>
<sequence length="338" mass="36576">MDAHGGSLEIAVSLLVYSACSTAMTIINKLLVVNYKLNYPMGIVFLQNTFALVFVGAGKSVGWVHYPDFSAYVAKKWLPLTFFFIVMLWTSIKSLETMSVSMHTIMKNLAVVLTAVGDVILFNAQMVPPAYVSFCLIALGSFLCAKGDQWVTAWGLFWTSVNVVATAGYTLCMKMLVGDVSRSIGRYGPVFYNNLLSAPVFFVASLPSMGGMLRDISAISIPPLLGLSFVFVGPLLTLSAFWCVERTSPTTFSVIGALNKVPLTIAGIIVFGQPPTRTGYVGIALGLLGGLLYARTSYRKDNDPRKRVPSRGVGACEKVGIATATETEEQTWEPEDSV</sequence>
<dbReference type="GO" id="GO:0016020">
    <property type="term" value="C:membrane"/>
    <property type="evidence" value="ECO:0007669"/>
    <property type="project" value="UniProtKB-SubCell"/>
</dbReference>
<reference evidence="7" key="1">
    <citation type="journal article" date="2012" name="Proc. Natl. Acad. Sci. U.S.A.">
        <title>Antigenic diversity is generated by distinct evolutionary mechanisms in African trypanosome species.</title>
        <authorList>
            <person name="Jackson A.P."/>
            <person name="Berry A."/>
            <person name="Aslett M."/>
            <person name="Allison H.C."/>
            <person name="Burton P."/>
            <person name="Vavrova-Anderson J."/>
            <person name="Brown R."/>
            <person name="Browne H."/>
            <person name="Corton N."/>
            <person name="Hauser H."/>
            <person name="Gamble J."/>
            <person name="Gilderthorp R."/>
            <person name="Marcello L."/>
            <person name="McQuillan J."/>
            <person name="Otto T.D."/>
            <person name="Quail M.A."/>
            <person name="Sanders M.J."/>
            <person name="van Tonder A."/>
            <person name="Ginger M.L."/>
            <person name="Field M.C."/>
            <person name="Barry J.D."/>
            <person name="Hertz-Fowler C."/>
            <person name="Berriman M."/>
        </authorList>
    </citation>
    <scope>NUCLEOTIDE SEQUENCE</scope>
    <source>
        <strain evidence="7">IL3000</strain>
    </source>
</reference>
<dbReference type="InterPro" id="IPR050186">
    <property type="entry name" value="TPT_transporter"/>
</dbReference>
<dbReference type="AlphaFoldDB" id="G0UKY2"/>
<evidence type="ECO:0000313" key="7">
    <source>
        <dbReference type="EMBL" id="CCC90037.1"/>
    </source>
</evidence>
<dbReference type="Pfam" id="PF03151">
    <property type="entry name" value="TPT"/>
    <property type="match status" value="1"/>
</dbReference>
<protein>
    <submittedName>
        <fullName evidence="7">Putative lipophosphoglycan biosynthetic protein 2</fullName>
    </submittedName>
</protein>
<dbReference type="PANTHER" id="PTHR11132">
    <property type="entry name" value="SOLUTE CARRIER FAMILY 35"/>
    <property type="match status" value="1"/>
</dbReference>
<feature type="domain" description="Sugar phosphate transporter" evidence="6">
    <location>
        <begin position="9"/>
        <end position="293"/>
    </location>
</feature>
<feature type="transmembrane region" description="Helical" evidence="5">
    <location>
        <begin position="224"/>
        <end position="244"/>
    </location>
</feature>
<keyword evidence="4 5" id="KW-0472">Membrane</keyword>
<accession>G0UKY2</accession>
<feature type="transmembrane region" description="Helical" evidence="5">
    <location>
        <begin position="108"/>
        <end position="131"/>
    </location>
</feature>
<gene>
    <name evidence="7" type="ORF">TCIL3000_4_1220</name>
</gene>
<evidence type="ECO:0000256" key="1">
    <source>
        <dbReference type="ARBA" id="ARBA00004141"/>
    </source>
</evidence>
<feature type="transmembrane region" description="Helical" evidence="5">
    <location>
        <begin position="251"/>
        <end position="272"/>
    </location>
</feature>